<dbReference type="Proteomes" id="UP000076929">
    <property type="component" value="Plasmid pCRULAC1"/>
</dbReference>
<organism evidence="1 2">
    <name type="scientific">Corynebacterium crudilactis</name>
    <dbReference type="NCBI Taxonomy" id="1652495"/>
    <lineage>
        <taxon>Bacteria</taxon>
        <taxon>Bacillati</taxon>
        <taxon>Actinomycetota</taxon>
        <taxon>Actinomycetes</taxon>
        <taxon>Mycobacteriales</taxon>
        <taxon>Corynebacteriaceae</taxon>
        <taxon>Corynebacterium</taxon>
    </lineage>
</organism>
<dbReference type="RefSeq" id="WP_066570358.1">
    <property type="nucleotide sequence ID" value="NZ_CP015623.1"/>
</dbReference>
<dbReference type="KEGG" id="ccjz:ccrud_14365"/>
<keyword evidence="1" id="KW-0614">Plasmid</keyword>
<reference evidence="1 2" key="1">
    <citation type="submission" date="2016-05" db="EMBL/GenBank/DDBJ databases">
        <title>Complete genome sequence of Corynebacterium crudilactis, a new Corynebacterium species isolated from raw cow's milk.</title>
        <authorList>
            <person name="Christian R."/>
            <person name="Zimmermann J."/>
            <person name="Lipski A."/>
            <person name="Kalinowski J."/>
        </authorList>
    </citation>
    <scope>NUCLEOTIDE SEQUENCE [LARGE SCALE GENOMIC DNA]</scope>
    <source>
        <strain evidence="1 2">JZ16</strain>
        <plasmid evidence="1 2">pCRULAC1</plasmid>
    </source>
</reference>
<evidence type="ECO:0000313" key="2">
    <source>
        <dbReference type="Proteomes" id="UP000076929"/>
    </source>
</evidence>
<dbReference type="AlphaFoldDB" id="A0A172QY02"/>
<dbReference type="EMBL" id="CP015623">
    <property type="protein sequence ID" value="ANE05521.1"/>
    <property type="molecule type" value="Genomic_DNA"/>
</dbReference>
<proteinExistence type="predicted"/>
<sequence>MTTASPVEIILDVDQFGSTDRKQVLGAFADGHYIREVFGSIRPLVAQSIRAHVQGIMPNRGDLIEHAFGYGHERRIAAYRNGAEYLNSVYAGYGEALPTVYEISLRDFS</sequence>
<name>A0A172QY02_9CORY</name>
<keyword evidence="2" id="KW-1185">Reference proteome</keyword>
<accession>A0A172QY02</accession>
<geneLocation type="plasmid" evidence="1 2">
    <name>pCRULAC1</name>
</geneLocation>
<evidence type="ECO:0000313" key="1">
    <source>
        <dbReference type="EMBL" id="ANE05521.1"/>
    </source>
</evidence>
<protein>
    <submittedName>
        <fullName evidence="1">Uncharacterized protein</fullName>
    </submittedName>
</protein>
<gene>
    <name evidence="1" type="ORF">ccrud_14365</name>
</gene>